<gene>
    <name evidence="1" type="ORF">DR999_PMT00027</name>
</gene>
<dbReference type="AlphaFoldDB" id="A0A4D9EXJ2"/>
<sequence>MWYNKVLPSLMKGFIPSMKVNSLNCIYLEMNRDSVQLSKNWCKMLVVTNGQVHVRFLHEQILATSLEVTKVWITVETSKSVKNSKKNALPEVGEKYFWPRLLSDI</sequence>
<accession>A0A4D9EXJ2</accession>
<evidence type="ECO:0000313" key="1">
    <source>
        <dbReference type="EMBL" id="TFK16121.1"/>
    </source>
</evidence>
<organism evidence="1 2">
    <name type="scientific">Platysternon megacephalum</name>
    <name type="common">big-headed turtle</name>
    <dbReference type="NCBI Taxonomy" id="55544"/>
    <lineage>
        <taxon>Eukaryota</taxon>
        <taxon>Metazoa</taxon>
        <taxon>Chordata</taxon>
        <taxon>Craniata</taxon>
        <taxon>Vertebrata</taxon>
        <taxon>Euteleostomi</taxon>
        <taxon>Archelosauria</taxon>
        <taxon>Testudinata</taxon>
        <taxon>Testudines</taxon>
        <taxon>Cryptodira</taxon>
        <taxon>Durocryptodira</taxon>
        <taxon>Testudinoidea</taxon>
        <taxon>Platysternidae</taxon>
        <taxon>Platysternon</taxon>
    </lineage>
</organism>
<reference evidence="1 2" key="1">
    <citation type="submission" date="2019-04" db="EMBL/GenBank/DDBJ databases">
        <title>Draft genome of the big-headed turtle Platysternon megacephalum.</title>
        <authorList>
            <person name="Gong S."/>
        </authorList>
    </citation>
    <scope>NUCLEOTIDE SEQUENCE [LARGE SCALE GENOMIC DNA]</scope>
    <source>
        <strain evidence="1">DO16091913</strain>
        <tissue evidence="1">Muscle</tissue>
    </source>
</reference>
<protein>
    <submittedName>
        <fullName evidence="1">Putative RNA-binding protein 46</fullName>
    </submittedName>
</protein>
<name>A0A4D9EXJ2_9SAUR</name>
<evidence type="ECO:0000313" key="2">
    <source>
        <dbReference type="Proteomes" id="UP000297703"/>
    </source>
</evidence>
<dbReference type="Proteomes" id="UP000297703">
    <property type="component" value="Unassembled WGS sequence"/>
</dbReference>
<proteinExistence type="predicted"/>
<comment type="caution">
    <text evidence="1">The sequence shown here is derived from an EMBL/GenBank/DDBJ whole genome shotgun (WGS) entry which is preliminary data.</text>
</comment>
<reference evidence="1 2" key="2">
    <citation type="submission" date="2019-04" db="EMBL/GenBank/DDBJ databases">
        <title>The genome sequence of big-headed turtle.</title>
        <authorList>
            <person name="Gong S."/>
        </authorList>
    </citation>
    <scope>NUCLEOTIDE SEQUENCE [LARGE SCALE GENOMIC DNA]</scope>
    <source>
        <strain evidence="1">DO16091913</strain>
        <tissue evidence="1">Muscle</tissue>
    </source>
</reference>
<dbReference type="EMBL" id="QXTE01000001">
    <property type="protein sequence ID" value="TFK16121.1"/>
    <property type="molecule type" value="Genomic_DNA"/>
</dbReference>
<keyword evidence="2" id="KW-1185">Reference proteome</keyword>